<comment type="caution">
    <text evidence="1">The sequence shown here is derived from an EMBL/GenBank/DDBJ whole genome shotgun (WGS) entry which is preliminary data.</text>
</comment>
<reference evidence="1 2" key="1">
    <citation type="journal article" date="2019" name="Genome Biol. Evol.">
        <title>Insights into the evolution of the New World diploid cottons (Gossypium, subgenus Houzingenia) based on genome sequencing.</title>
        <authorList>
            <person name="Grover C.E."/>
            <person name="Arick M.A. 2nd"/>
            <person name="Thrash A."/>
            <person name="Conover J.L."/>
            <person name="Sanders W.S."/>
            <person name="Peterson D.G."/>
            <person name="Frelichowski J.E."/>
            <person name="Scheffler J.A."/>
            <person name="Scheffler B.E."/>
            <person name="Wendel J.F."/>
        </authorList>
    </citation>
    <scope>NUCLEOTIDE SEQUENCE [LARGE SCALE GENOMIC DNA]</scope>
    <source>
        <strain evidence="1">1</strain>
        <tissue evidence="1">Leaf</tissue>
    </source>
</reference>
<dbReference type="EMBL" id="JABFAF010279779">
    <property type="protein sequence ID" value="MBA0881732.1"/>
    <property type="molecule type" value="Genomic_DNA"/>
</dbReference>
<protein>
    <submittedName>
        <fullName evidence="1">Uncharacterized protein</fullName>
    </submittedName>
</protein>
<dbReference type="Proteomes" id="UP000593576">
    <property type="component" value="Unassembled WGS sequence"/>
</dbReference>
<evidence type="ECO:0000313" key="1">
    <source>
        <dbReference type="EMBL" id="MBA0881732.1"/>
    </source>
</evidence>
<proteinExistence type="predicted"/>
<gene>
    <name evidence="1" type="ORF">Goshw_003008</name>
</gene>
<keyword evidence="2" id="KW-1185">Reference proteome</keyword>
<sequence length="59" mass="7088">MSDLSVIGMTNLSVICMTDSEHGILHTQHTAWGWDIVIEEVLYWWLCHNHCYWWLVHIY</sequence>
<name>A0A7J9NEK7_GOSSC</name>
<dbReference type="AlphaFoldDB" id="A0A7J9NEK7"/>
<organism evidence="1 2">
    <name type="scientific">Gossypium schwendimanii</name>
    <name type="common">Cotton</name>
    <dbReference type="NCBI Taxonomy" id="34291"/>
    <lineage>
        <taxon>Eukaryota</taxon>
        <taxon>Viridiplantae</taxon>
        <taxon>Streptophyta</taxon>
        <taxon>Embryophyta</taxon>
        <taxon>Tracheophyta</taxon>
        <taxon>Spermatophyta</taxon>
        <taxon>Magnoliopsida</taxon>
        <taxon>eudicotyledons</taxon>
        <taxon>Gunneridae</taxon>
        <taxon>Pentapetalae</taxon>
        <taxon>rosids</taxon>
        <taxon>malvids</taxon>
        <taxon>Malvales</taxon>
        <taxon>Malvaceae</taxon>
        <taxon>Malvoideae</taxon>
        <taxon>Gossypium</taxon>
    </lineage>
</organism>
<evidence type="ECO:0000313" key="2">
    <source>
        <dbReference type="Proteomes" id="UP000593576"/>
    </source>
</evidence>
<accession>A0A7J9NEK7</accession>